<dbReference type="InterPro" id="IPR024586">
    <property type="entry name" value="DnaJ-like_C11_C"/>
</dbReference>
<evidence type="ECO:0000256" key="2">
    <source>
        <dbReference type="ARBA" id="ARBA00009009"/>
    </source>
</evidence>
<dbReference type="Proteomes" id="UP000189674">
    <property type="component" value="Chromosome"/>
</dbReference>
<organism evidence="7 8">
    <name type="scientific">Anaerohalosphaera lusitana</name>
    <dbReference type="NCBI Taxonomy" id="1936003"/>
    <lineage>
        <taxon>Bacteria</taxon>
        <taxon>Pseudomonadati</taxon>
        <taxon>Planctomycetota</taxon>
        <taxon>Phycisphaerae</taxon>
        <taxon>Sedimentisphaerales</taxon>
        <taxon>Anaerohalosphaeraceae</taxon>
        <taxon>Anaerohalosphaera</taxon>
    </lineage>
</organism>
<feature type="domain" description="Beta-lactamase class A catalytic" evidence="6">
    <location>
        <begin position="156"/>
        <end position="346"/>
    </location>
</feature>
<dbReference type="GO" id="GO:0008800">
    <property type="term" value="F:beta-lactamase activity"/>
    <property type="evidence" value="ECO:0007669"/>
    <property type="project" value="UniProtKB-EC"/>
</dbReference>
<evidence type="ECO:0000313" key="8">
    <source>
        <dbReference type="Proteomes" id="UP000189674"/>
    </source>
</evidence>
<sequence precursor="true">MGRAVILFMMAVGVCVGVSGGAEYRTFNDSIESIAEGKGLPTPPKPVEPEKLEIVSAKYGAEDKWLDVTDELRSRVDSNRLSIYVSNNIAGDPFFGHPKHLVVTYILDGVEKEVRVREGKQLQIPRPSDPMDALSVIETPRDLTALAKVCPAEVGFYGINLNTGATLGYRSEQPACLASIVKLFVLLEIMRQQDAGGLKLSESVEIDRGGEKESCTITEAIDKMIGVSDNEATTALARRVGYENVDALAKKLSIEGLSMTVWPRPGGLEEQLDKRVFGAKVLPKDKFLPQHGTARSVVEFFKLLHEGKLFNKAVSEKVLASLMRNPKRFAPRGTPAGCESVGKGGSIIWKRPPRPQYNMLGWGLYVFDEKRAAAFCVWFEWFPESMPENKRWAWANGFSDCVVDLLLNEEKQASLKESK</sequence>
<dbReference type="OrthoDB" id="234429at2"/>
<keyword evidence="4" id="KW-0143">Chaperone</keyword>
<comment type="similarity">
    <text evidence="2">Belongs to the class-A beta-lactamase family.</text>
</comment>
<evidence type="ECO:0000256" key="4">
    <source>
        <dbReference type="ARBA" id="ARBA00023186"/>
    </source>
</evidence>
<feature type="domain" description="DnaJ-like protein C11 C-terminal" evidence="5">
    <location>
        <begin position="59"/>
        <end position="125"/>
    </location>
</feature>
<dbReference type="InterPro" id="IPR045155">
    <property type="entry name" value="Beta-lactam_cat"/>
</dbReference>
<dbReference type="AlphaFoldDB" id="A0A1U9NGD6"/>
<evidence type="ECO:0000313" key="7">
    <source>
        <dbReference type="EMBL" id="AQT66875.1"/>
    </source>
</evidence>
<dbReference type="PANTHER" id="PTHR35333:SF3">
    <property type="entry name" value="BETA-LACTAMASE-TYPE TRANSPEPTIDASE FOLD CONTAINING PROTEIN"/>
    <property type="match status" value="1"/>
</dbReference>
<dbReference type="KEGG" id="alus:STSP2_00013"/>
<dbReference type="SUPFAM" id="SSF56601">
    <property type="entry name" value="beta-lactamase/transpeptidase-like"/>
    <property type="match status" value="1"/>
</dbReference>
<name>A0A1U9NGD6_9BACT</name>
<dbReference type="STRING" id="1936003.STSP2_00013"/>
<gene>
    <name evidence="7" type="ORF">STSP2_00013</name>
</gene>
<accession>A0A1U9NGD6</accession>
<dbReference type="InterPro" id="IPR000871">
    <property type="entry name" value="Beta-lactam_class-A"/>
</dbReference>
<protein>
    <recommendedName>
        <fullName evidence="3">beta-lactamase</fullName>
        <ecNumber evidence="3">3.5.2.6</ecNumber>
    </recommendedName>
</protein>
<dbReference type="InterPro" id="IPR012338">
    <property type="entry name" value="Beta-lactam/transpept-like"/>
</dbReference>
<dbReference type="RefSeq" id="WP_146658679.1">
    <property type="nucleotide sequence ID" value="NZ_CP019791.1"/>
</dbReference>
<reference evidence="8" key="1">
    <citation type="submission" date="2017-02" db="EMBL/GenBank/DDBJ databases">
        <title>Comparative genomics and description of representatives of a novel lineage of planctomycetes thriving in anoxic sediments.</title>
        <authorList>
            <person name="Spring S."/>
            <person name="Bunk B."/>
            <person name="Sproer C."/>
        </authorList>
    </citation>
    <scope>NUCLEOTIDE SEQUENCE [LARGE SCALE GENOMIC DNA]</scope>
    <source>
        <strain evidence="8">ST-NAGAB-D1</strain>
    </source>
</reference>
<evidence type="ECO:0000256" key="3">
    <source>
        <dbReference type="ARBA" id="ARBA00012865"/>
    </source>
</evidence>
<dbReference type="PANTHER" id="PTHR35333">
    <property type="entry name" value="BETA-LACTAMASE"/>
    <property type="match status" value="1"/>
</dbReference>
<dbReference type="EMBL" id="CP019791">
    <property type="protein sequence ID" value="AQT66875.1"/>
    <property type="molecule type" value="Genomic_DNA"/>
</dbReference>
<evidence type="ECO:0000259" key="6">
    <source>
        <dbReference type="Pfam" id="PF13354"/>
    </source>
</evidence>
<evidence type="ECO:0000256" key="1">
    <source>
        <dbReference type="ARBA" id="ARBA00001526"/>
    </source>
</evidence>
<dbReference type="Pfam" id="PF13354">
    <property type="entry name" value="Beta-lactamase2"/>
    <property type="match status" value="1"/>
</dbReference>
<dbReference type="CDD" id="cd22823">
    <property type="entry name" value="Gal_Rha_Lectin"/>
    <property type="match status" value="1"/>
</dbReference>
<keyword evidence="8" id="KW-1185">Reference proteome</keyword>
<comment type="catalytic activity">
    <reaction evidence="1">
        <text>a beta-lactam + H2O = a substituted beta-amino acid</text>
        <dbReference type="Rhea" id="RHEA:20401"/>
        <dbReference type="ChEBI" id="CHEBI:15377"/>
        <dbReference type="ChEBI" id="CHEBI:35627"/>
        <dbReference type="ChEBI" id="CHEBI:140347"/>
        <dbReference type="EC" id="3.5.2.6"/>
    </reaction>
</comment>
<dbReference type="EC" id="3.5.2.6" evidence="3"/>
<dbReference type="GO" id="GO:0030655">
    <property type="term" value="P:beta-lactam antibiotic catabolic process"/>
    <property type="evidence" value="ECO:0007669"/>
    <property type="project" value="InterPro"/>
</dbReference>
<dbReference type="Gene3D" id="3.40.710.10">
    <property type="entry name" value="DD-peptidase/beta-lactamase superfamily"/>
    <property type="match status" value="1"/>
</dbReference>
<proteinExistence type="inferred from homology"/>
<dbReference type="Pfam" id="PF11875">
    <property type="entry name" value="DnaJ-like_C11_C"/>
    <property type="match status" value="1"/>
</dbReference>
<evidence type="ECO:0000259" key="5">
    <source>
        <dbReference type="Pfam" id="PF11875"/>
    </source>
</evidence>
<dbReference type="GO" id="GO:0046677">
    <property type="term" value="P:response to antibiotic"/>
    <property type="evidence" value="ECO:0007669"/>
    <property type="project" value="InterPro"/>
</dbReference>